<evidence type="ECO:0000256" key="4">
    <source>
        <dbReference type="ARBA" id="ARBA00023242"/>
    </source>
</evidence>
<dbReference type="STRING" id="72359.L7JZW1"/>
<evidence type="ECO:0000256" key="1">
    <source>
        <dbReference type="ARBA" id="ARBA00022408"/>
    </source>
</evidence>
<gene>
    <name evidence="7" type="ORF">THOM_0727</name>
</gene>
<reference evidence="7 8" key="1">
    <citation type="journal article" date="2012" name="PLoS Pathog.">
        <title>The genome of the obligate intracellular parasite Trachipleistophora hominis: new insights into microsporidian genome dynamics and reductive evolution.</title>
        <authorList>
            <person name="Heinz E."/>
            <person name="Williams T.A."/>
            <person name="Nakjang S."/>
            <person name="Noel C.J."/>
            <person name="Swan D.C."/>
            <person name="Goldberg A.V."/>
            <person name="Harris S.R."/>
            <person name="Weinmaier T."/>
            <person name="Markert S."/>
            <person name="Becher D."/>
            <person name="Bernhardt J."/>
            <person name="Dagan T."/>
            <person name="Hacker C."/>
            <person name="Lucocq J.M."/>
            <person name="Schweder T."/>
            <person name="Rattei T."/>
            <person name="Hall N."/>
            <person name="Hirt R.P."/>
            <person name="Embley T.M."/>
        </authorList>
    </citation>
    <scope>NUCLEOTIDE SEQUENCE [LARGE SCALE GENOMIC DNA]</scope>
</reference>
<name>L7JZW1_TRAHO</name>
<feature type="domain" description="YEATS" evidence="6">
    <location>
        <begin position="3"/>
        <end position="137"/>
    </location>
</feature>
<dbReference type="HOGENOM" id="CLU_051385_3_1_1"/>
<accession>L7JZW1</accession>
<proteinExistence type="predicted"/>
<keyword evidence="7" id="KW-0648">Protein biosynthesis</keyword>
<dbReference type="OrthoDB" id="16041at2759"/>
<dbReference type="InterPro" id="IPR038704">
    <property type="entry name" value="YEAST_sf"/>
</dbReference>
<dbReference type="VEuPathDB" id="MicrosporidiaDB:THOM_0727"/>
<evidence type="ECO:0000313" key="8">
    <source>
        <dbReference type="Proteomes" id="UP000011185"/>
    </source>
</evidence>
<dbReference type="AlphaFoldDB" id="L7JZW1"/>
<dbReference type="GO" id="GO:0006355">
    <property type="term" value="P:regulation of DNA-templated transcription"/>
    <property type="evidence" value="ECO:0007669"/>
    <property type="project" value="InterPro"/>
</dbReference>
<dbReference type="Pfam" id="PF03366">
    <property type="entry name" value="YEATS"/>
    <property type="match status" value="1"/>
</dbReference>
<organism evidence="7 8">
    <name type="scientific">Trachipleistophora hominis</name>
    <name type="common">Microsporidian parasite</name>
    <dbReference type="NCBI Taxonomy" id="72359"/>
    <lineage>
        <taxon>Eukaryota</taxon>
        <taxon>Fungi</taxon>
        <taxon>Fungi incertae sedis</taxon>
        <taxon>Microsporidia</taxon>
        <taxon>Pleistophoridae</taxon>
        <taxon>Trachipleistophora</taxon>
    </lineage>
</organism>
<dbReference type="FunCoup" id="L7JZW1">
    <property type="interactions" value="133"/>
</dbReference>
<protein>
    <recommendedName>
        <fullName evidence="1">Protein AF-9 homolog</fullName>
    </recommendedName>
</protein>
<evidence type="ECO:0000256" key="2">
    <source>
        <dbReference type="ARBA" id="ARBA00023015"/>
    </source>
</evidence>
<dbReference type="GO" id="GO:0000785">
    <property type="term" value="C:chromatin"/>
    <property type="evidence" value="ECO:0007669"/>
    <property type="project" value="UniProtKB-ARBA"/>
</dbReference>
<dbReference type="OMA" id="VKPYHNE"/>
<dbReference type="GO" id="GO:0003743">
    <property type="term" value="F:translation initiation factor activity"/>
    <property type="evidence" value="ECO:0007669"/>
    <property type="project" value="UniProtKB-KW"/>
</dbReference>
<dbReference type="GO" id="GO:0005634">
    <property type="term" value="C:nucleus"/>
    <property type="evidence" value="ECO:0007669"/>
    <property type="project" value="UniProtKB-SubCell"/>
</dbReference>
<dbReference type="EMBL" id="JH993857">
    <property type="protein sequence ID" value="ELQ76277.1"/>
    <property type="molecule type" value="Genomic_DNA"/>
</dbReference>
<dbReference type="Proteomes" id="UP000011185">
    <property type="component" value="Unassembled WGS sequence"/>
</dbReference>
<keyword evidence="7" id="KW-0396">Initiation factor</keyword>
<keyword evidence="4 5" id="KW-0539">Nucleus</keyword>
<dbReference type="PROSITE" id="PS51037">
    <property type="entry name" value="YEATS"/>
    <property type="match status" value="1"/>
</dbReference>
<evidence type="ECO:0000313" key="7">
    <source>
        <dbReference type="EMBL" id="ELQ76277.1"/>
    </source>
</evidence>
<keyword evidence="3" id="KW-0804">Transcription</keyword>
<keyword evidence="2" id="KW-0805">Transcription regulation</keyword>
<comment type="subcellular location">
    <subcellularLocation>
        <location evidence="5">Nucleus</location>
    </subcellularLocation>
</comment>
<sequence length="164" mass="19313">MKRVEDVNITRSILIGTSATLIKNPTTDNTHTWKFYIKSPTNTPMHYISKAVLTLHETFKEPVRTITHPFILEEKGWGEFNINVKLYFNDLNEKFITFSHFLKLYGENNEDIVVNEKRETIVFRSPSKRLYDMLGDEEMCDDGSDEERIESALRYVLKKYEELP</sequence>
<evidence type="ECO:0000259" key="6">
    <source>
        <dbReference type="PROSITE" id="PS51037"/>
    </source>
</evidence>
<keyword evidence="8" id="KW-1185">Reference proteome</keyword>
<dbReference type="Gene3D" id="2.60.40.1970">
    <property type="entry name" value="YEATS domain"/>
    <property type="match status" value="1"/>
</dbReference>
<dbReference type="InterPro" id="IPR005033">
    <property type="entry name" value="YEATS"/>
</dbReference>
<evidence type="ECO:0000256" key="3">
    <source>
        <dbReference type="ARBA" id="ARBA00023163"/>
    </source>
</evidence>
<dbReference type="InParanoid" id="L7JZW1"/>
<dbReference type="PANTHER" id="PTHR47573">
    <property type="entry name" value="PROTEIN AF-9 HOMOLOG"/>
    <property type="match status" value="1"/>
</dbReference>
<evidence type="ECO:0000256" key="5">
    <source>
        <dbReference type="PROSITE-ProRule" id="PRU00376"/>
    </source>
</evidence>
<dbReference type="PANTHER" id="PTHR47573:SF1">
    <property type="entry name" value="PROTEIN AF-9 HOMOLOG"/>
    <property type="match status" value="1"/>
</dbReference>
<dbReference type="InterPro" id="IPR055129">
    <property type="entry name" value="YEATS_dom"/>
</dbReference>
<dbReference type="CDD" id="cd16887">
    <property type="entry name" value="YEATS"/>
    <property type="match status" value="1"/>
</dbReference>